<organism evidence="1">
    <name type="scientific">Siphoviridae sp. ctYh54</name>
    <dbReference type="NCBI Taxonomy" id="2826379"/>
    <lineage>
        <taxon>Viruses</taxon>
        <taxon>Duplodnaviria</taxon>
        <taxon>Heunggongvirae</taxon>
        <taxon>Uroviricota</taxon>
        <taxon>Caudoviricetes</taxon>
    </lineage>
</organism>
<accession>A0A8S5ME85</accession>
<reference evidence="1" key="1">
    <citation type="journal article" date="2021" name="Proc. Natl. Acad. Sci. U.S.A.">
        <title>A Catalog of Tens of Thousands of Viruses from Human Metagenomes Reveals Hidden Associations with Chronic Diseases.</title>
        <authorList>
            <person name="Tisza M.J."/>
            <person name="Buck C.B."/>
        </authorList>
    </citation>
    <scope>NUCLEOTIDE SEQUENCE</scope>
    <source>
        <strain evidence="1">CtYh54</strain>
    </source>
</reference>
<sequence>MNIERQYLKQLHEAVSSSYMDNLKKARTLAEEVLLPKLKQFGKDNNVSFEDAKVRMMDSVIVITNFELTKRYGREIITADKNAASMKREKQLISQIKQVVEDFVKDSLVKELHINPDSEIAFEDNHIYIEMAGKGLYEALNQEAVSEKNGVTDGFNQIKDYLATQVSALDINNKQEYFDRISVAVEHLAIVAAAYQEYKETKDKDMIETCYSELHNIESSVLAITE</sequence>
<name>A0A8S5ME85_9CAUD</name>
<proteinExistence type="predicted"/>
<evidence type="ECO:0000313" key="1">
    <source>
        <dbReference type="EMBL" id="DAD80538.1"/>
    </source>
</evidence>
<protein>
    <submittedName>
        <fullName evidence="1">Uncharacterized protein</fullName>
    </submittedName>
</protein>
<dbReference type="EMBL" id="BK014884">
    <property type="protein sequence ID" value="DAD80538.1"/>
    <property type="molecule type" value="Genomic_DNA"/>
</dbReference>